<dbReference type="OrthoDB" id="1488700at2"/>
<feature type="chain" id="PRO_5011453495" description="C1q domain-containing protein" evidence="1">
    <location>
        <begin position="20"/>
        <end position="401"/>
    </location>
</feature>
<keyword evidence="3" id="KW-1185">Reference proteome</keyword>
<sequence length="401" mass="44333">MKTKFTFLLVMFITTMTFAQNGINYKAVIKDNLGNVVANDLIQVQFRILEGLAQTDVYSETHSPTTDANGVVILNIGEGALLSGSPAFSTVDWANDIHYLEVSVNIGDGLQNLGITEFKTVPYAITSGDKFWDKDSNHVYVLSENIGIGTNSPSERLEINDLNNAGISLEVPLLSNTSKIEFRNGLETGAHTFYKIENRSDNLRFEIDSDLNSTSGFQNKMTLNYSGLSLENGTRINEFSTDGTLSGNSHNAVPTEQAVKEYVDNKTPVLFKVRGSGFAVKDIDGGTEVETDIWAVEVYDTANSFNTITDRFVAPSSGYYFLHAVIRQSNFVTPAYFRIRFNVDTASQYTTIVDGDTVKTEVSGIYYLSAGQQVYVLLRNYSVGEDERMDGSGSWFEGYKL</sequence>
<name>A0A1I5AK53_9FLAO</name>
<evidence type="ECO:0000313" key="2">
    <source>
        <dbReference type="EMBL" id="SFN62871.1"/>
    </source>
</evidence>
<dbReference type="InterPro" id="IPR008983">
    <property type="entry name" value="Tumour_necrosis_fac-like_dom"/>
</dbReference>
<gene>
    <name evidence="2" type="ORF">SAMN04487989_102115</name>
</gene>
<organism evidence="2 3">
    <name type="scientific">Bizionia echini</name>
    <dbReference type="NCBI Taxonomy" id="649333"/>
    <lineage>
        <taxon>Bacteria</taxon>
        <taxon>Pseudomonadati</taxon>
        <taxon>Bacteroidota</taxon>
        <taxon>Flavobacteriia</taxon>
        <taxon>Flavobacteriales</taxon>
        <taxon>Flavobacteriaceae</taxon>
        <taxon>Bizionia</taxon>
    </lineage>
</organism>
<dbReference type="EMBL" id="FOVN01000002">
    <property type="protein sequence ID" value="SFN62871.1"/>
    <property type="molecule type" value="Genomic_DNA"/>
</dbReference>
<proteinExistence type="predicted"/>
<dbReference type="RefSeq" id="WP_143094901.1">
    <property type="nucleotide sequence ID" value="NZ_FOVN01000002.1"/>
</dbReference>
<reference evidence="3" key="1">
    <citation type="submission" date="2016-10" db="EMBL/GenBank/DDBJ databases">
        <authorList>
            <person name="Varghese N."/>
            <person name="Submissions S."/>
        </authorList>
    </citation>
    <scope>NUCLEOTIDE SEQUENCE [LARGE SCALE GENOMIC DNA]</scope>
    <source>
        <strain evidence="3">DSM 23925</strain>
    </source>
</reference>
<feature type="signal peptide" evidence="1">
    <location>
        <begin position="1"/>
        <end position="19"/>
    </location>
</feature>
<dbReference type="Gene3D" id="2.60.120.40">
    <property type="match status" value="1"/>
</dbReference>
<evidence type="ECO:0000256" key="1">
    <source>
        <dbReference type="SAM" id="SignalP"/>
    </source>
</evidence>
<evidence type="ECO:0000313" key="3">
    <source>
        <dbReference type="Proteomes" id="UP000198705"/>
    </source>
</evidence>
<protein>
    <recommendedName>
        <fullName evidence="4">C1q domain-containing protein</fullName>
    </recommendedName>
</protein>
<keyword evidence="1" id="KW-0732">Signal</keyword>
<accession>A0A1I5AK53</accession>
<dbReference type="AlphaFoldDB" id="A0A1I5AK53"/>
<evidence type="ECO:0008006" key="4">
    <source>
        <dbReference type="Google" id="ProtNLM"/>
    </source>
</evidence>
<dbReference type="SUPFAM" id="SSF49842">
    <property type="entry name" value="TNF-like"/>
    <property type="match status" value="1"/>
</dbReference>
<dbReference type="Proteomes" id="UP000198705">
    <property type="component" value="Unassembled WGS sequence"/>
</dbReference>
<dbReference type="STRING" id="649333.SAMN04487989_102115"/>